<evidence type="ECO:0000259" key="7">
    <source>
        <dbReference type="Pfam" id="PF02687"/>
    </source>
</evidence>
<gene>
    <name evidence="9" type="ORF">JDN41_05830</name>
</gene>
<dbReference type="InterPro" id="IPR038766">
    <property type="entry name" value="Membrane_comp_ABC_pdt"/>
</dbReference>
<organism evidence="9 10">
    <name type="scientific">Rhodomicrobium udaipurense</name>
    <dbReference type="NCBI Taxonomy" id="1202716"/>
    <lineage>
        <taxon>Bacteria</taxon>
        <taxon>Pseudomonadati</taxon>
        <taxon>Pseudomonadota</taxon>
        <taxon>Alphaproteobacteria</taxon>
        <taxon>Hyphomicrobiales</taxon>
        <taxon>Hyphomicrobiaceae</taxon>
        <taxon>Rhodomicrobium</taxon>
    </lineage>
</organism>
<evidence type="ECO:0000256" key="6">
    <source>
        <dbReference type="SAM" id="Phobius"/>
    </source>
</evidence>
<dbReference type="GO" id="GO:0005886">
    <property type="term" value="C:plasma membrane"/>
    <property type="evidence" value="ECO:0007669"/>
    <property type="project" value="UniProtKB-SubCell"/>
</dbReference>
<feature type="transmembrane region" description="Helical" evidence="6">
    <location>
        <begin position="472"/>
        <end position="498"/>
    </location>
</feature>
<dbReference type="InterPro" id="IPR025857">
    <property type="entry name" value="MacB_PCD"/>
</dbReference>
<feature type="transmembrane region" description="Helical" evidence="6">
    <location>
        <begin position="408"/>
        <end position="427"/>
    </location>
</feature>
<feature type="transmembrane region" description="Helical" evidence="6">
    <location>
        <begin position="433"/>
        <end position="451"/>
    </location>
</feature>
<dbReference type="AlphaFoldDB" id="A0A8I1GC35"/>
<comment type="caution">
    <text evidence="9">The sequence shown here is derived from an EMBL/GenBank/DDBJ whole genome shotgun (WGS) entry which is preliminary data.</text>
</comment>
<feature type="transmembrane region" description="Helical" evidence="6">
    <location>
        <begin position="313"/>
        <end position="342"/>
    </location>
</feature>
<evidence type="ECO:0000256" key="5">
    <source>
        <dbReference type="ARBA" id="ARBA00023136"/>
    </source>
</evidence>
<sequence>MTVAAETRAPHSRGPALPLALRLALRDLRGGVAGFWIFLICVALGTGAIGAINGLSGAIRDALARDATLLLGGDVEATLIHRQANADERAFLESVGRVSEVATMRAMARRPDANAQTLVDLKAVDSAYPLYGAVKMDEGADLDTLRRGGLAVDRTILDQLGLKLGDEITLGKASFPVVAVLGQEPDRFAAGPAFGARILMSADALKATGIAEPGALVRWAYRIKVEGGAPPTFKAALSTAFPEAGFLVRDTSDPTPGIRNTLDRLAEFLTLVGLTAMLTGGIGVANAVSAFVERQRRTIATFKALGASQRTIFQVFFIEMALFAALGILIGFGIAIAVPWLVAGLASGLLPVSLEPGFQPEALGLAALFGALTALPFILWPLGRAQQVRAAELFRNGSEDATWFPPRAYRYASLGAVALLAAAAILLSQNQKIAAVTAAALFGVFVLFWFIGAGIRRFAARLPRPKRPEVALALANIAGPASLARTIALSLGAGLTLLTAVSLVDASLTNELKTRLPEHAPSYFFIGIPKPSLVAFEDLLEEKAPDARIATAPMLRGRLVALKGVPVEQIKAPSSAEWVLNGDRGITYSDAVPSGSQITEGAWWPADHNGEALVSFEAEIGKALGLAIGDTVTVNVLGRNMQAKIANFRSVKWGSIDINFVMIFSPNALKAAPFTWLATLSWPEGQTPDAKAEAEVMKAVAGAYPAVSAVRVRDALAAFNGVFEKIMTAVRAAGSVTLIMGALVVAGALLTAQRRRIYEAVVLRTLGASKRRVITAHILEYLILAMCLSTVAAALGLLAAWVIVKYVMGLTFVVSLSALLQPSVIETIFVTALGALGTFKVLSAKPAQYLRSE</sequence>
<reference evidence="9 10" key="1">
    <citation type="submission" date="2020-12" db="EMBL/GenBank/DDBJ databases">
        <title>Revised draft genomes of Rhodomicrobium vannielii ATCC 17100 and Rhodomicrobium udaipurense JA643.</title>
        <authorList>
            <person name="Conners E.M."/>
            <person name="Davenport E.J."/>
            <person name="Bose A."/>
        </authorList>
    </citation>
    <scope>NUCLEOTIDE SEQUENCE [LARGE SCALE GENOMIC DNA]</scope>
    <source>
        <strain evidence="9 10">JA643</strain>
    </source>
</reference>
<dbReference type="InterPro" id="IPR003838">
    <property type="entry name" value="ABC3_permease_C"/>
</dbReference>
<evidence type="ECO:0000313" key="9">
    <source>
        <dbReference type="EMBL" id="MBJ7543075.1"/>
    </source>
</evidence>
<keyword evidence="2" id="KW-1003">Cell membrane</keyword>
<feature type="domain" description="ABC3 transporter permease C-terminal" evidence="7">
    <location>
        <begin position="734"/>
        <end position="835"/>
    </location>
</feature>
<comment type="subcellular location">
    <subcellularLocation>
        <location evidence="1">Cell membrane</location>
        <topology evidence="1">Multi-pass membrane protein</topology>
    </subcellularLocation>
</comment>
<keyword evidence="3 6" id="KW-0812">Transmembrane</keyword>
<feature type="transmembrane region" description="Helical" evidence="6">
    <location>
        <begin position="268"/>
        <end position="292"/>
    </location>
</feature>
<feature type="transmembrane region" description="Helical" evidence="6">
    <location>
        <begin position="773"/>
        <end position="804"/>
    </location>
</feature>
<evidence type="ECO:0000256" key="4">
    <source>
        <dbReference type="ARBA" id="ARBA00022989"/>
    </source>
</evidence>
<dbReference type="EMBL" id="JAEMUK010000011">
    <property type="protein sequence ID" value="MBJ7543075.1"/>
    <property type="molecule type" value="Genomic_DNA"/>
</dbReference>
<feature type="domain" description="MacB-like periplasmic core" evidence="8">
    <location>
        <begin position="39"/>
        <end position="208"/>
    </location>
</feature>
<keyword evidence="4 6" id="KW-1133">Transmembrane helix</keyword>
<dbReference type="PANTHER" id="PTHR30287">
    <property type="entry name" value="MEMBRANE COMPONENT OF PREDICTED ABC SUPERFAMILY METABOLITE UPTAKE TRANSPORTER"/>
    <property type="match status" value="1"/>
</dbReference>
<dbReference type="Proteomes" id="UP000623250">
    <property type="component" value="Unassembled WGS sequence"/>
</dbReference>
<proteinExistence type="predicted"/>
<evidence type="ECO:0000256" key="1">
    <source>
        <dbReference type="ARBA" id="ARBA00004651"/>
    </source>
</evidence>
<evidence type="ECO:0000256" key="3">
    <source>
        <dbReference type="ARBA" id="ARBA00022692"/>
    </source>
</evidence>
<feature type="transmembrane region" description="Helical" evidence="6">
    <location>
        <begin position="362"/>
        <end position="382"/>
    </location>
</feature>
<evidence type="ECO:0000259" key="8">
    <source>
        <dbReference type="Pfam" id="PF12704"/>
    </source>
</evidence>
<evidence type="ECO:0000256" key="2">
    <source>
        <dbReference type="ARBA" id="ARBA00022475"/>
    </source>
</evidence>
<feature type="domain" description="ABC3 transporter permease C-terminal" evidence="7">
    <location>
        <begin position="272"/>
        <end position="381"/>
    </location>
</feature>
<dbReference type="PANTHER" id="PTHR30287:SF1">
    <property type="entry name" value="INNER MEMBRANE PROTEIN"/>
    <property type="match status" value="1"/>
</dbReference>
<dbReference type="RefSeq" id="WP_037234715.1">
    <property type="nucleotide sequence ID" value="NZ_JAEMUK010000011.1"/>
</dbReference>
<dbReference type="Pfam" id="PF02687">
    <property type="entry name" value="FtsX"/>
    <property type="match status" value="2"/>
</dbReference>
<evidence type="ECO:0000313" key="10">
    <source>
        <dbReference type="Proteomes" id="UP000623250"/>
    </source>
</evidence>
<keyword evidence="5 6" id="KW-0472">Membrane</keyword>
<feature type="transmembrane region" description="Helical" evidence="6">
    <location>
        <begin position="32"/>
        <end position="52"/>
    </location>
</feature>
<dbReference type="Pfam" id="PF12704">
    <property type="entry name" value="MacB_PCD"/>
    <property type="match status" value="1"/>
</dbReference>
<feature type="transmembrane region" description="Helical" evidence="6">
    <location>
        <begin position="732"/>
        <end position="752"/>
    </location>
</feature>
<keyword evidence="10" id="KW-1185">Reference proteome</keyword>
<accession>A0A8I1GC35</accession>
<protein>
    <submittedName>
        <fullName evidence="9">FtsX-like permease family protein</fullName>
    </submittedName>
</protein>
<feature type="transmembrane region" description="Helical" evidence="6">
    <location>
        <begin position="824"/>
        <end position="842"/>
    </location>
</feature>
<name>A0A8I1GC35_9HYPH</name>